<dbReference type="CDD" id="cd03221">
    <property type="entry name" value="ABCF_EF-3"/>
    <property type="match status" value="1"/>
</dbReference>
<organism evidence="6 7">
    <name type="scientific">Zalerion maritima</name>
    <dbReference type="NCBI Taxonomy" id="339359"/>
    <lineage>
        <taxon>Eukaryota</taxon>
        <taxon>Fungi</taxon>
        <taxon>Dikarya</taxon>
        <taxon>Ascomycota</taxon>
        <taxon>Pezizomycotina</taxon>
        <taxon>Sordariomycetes</taxon>
        <taxon>Lulworthiomycetidae</taxon>
        <taxon>Lulworthiales</taxon>
        <taxon>Lulworthiaceae</taxon>
        <taxon>Zalerion</taxon>
    </lineage>
</organism>
<evidence type="ECO:0000259" key="5">
    <source>
        <dbReference type="PROSITE" id="PS50893"/>
    </source>
</evidence>
<feature type="domain" description="ABC transporter" evidence="5">
    <location>
        <begin position="41"/>
        <end position="388"/>
    </location>
</feature>
<dbReference type="SUPFAM" id="SSF52540">
    <property type="entry name" value="P-loop containing nucleoside triphosphate hydrolases"/>
    <property type="match status" value="2"/>
</dbReference>
<keyword evidence="3" id="KW-0067">ATP-binding</keyword>
<dbReference type="InterPro" id="IPR050611">
    <property type="entry name" value="ABCF"/>
</dbReference>
<evidence type="ECO:0000256" key="1">
    <source>
        <dbReference type="ARBA" id="ARBA00022737"/>
    </source>
</evidence>
<dbReference type="EMBL" id="JAKWBI020000372">
    <property type="protein sequence ID" value="KAJ2895824.1"/>
    <property type="molecule type" value="Genomic_DNA"/>
</dbReference>
<comment type="caution">
    <text evidence="6">The sequence shown here is derived from an EMBL/GenBank/DDBJ whole genome shotgun (WGS) entry which is preliminary data.</text>
</comment>
<dbReference type="PROSITE" id="PS50893">
    <property type="entry name" value="ABC_TRANSPORTER_2"/>
    <property type="match status" value="2"/>
</dbReference>
<dbReference type="SMART" id="SM00382">
    <property type="entry name" value="AAA"/>
    <property type="match status" value="2"/>
</dbReference>
<feature type="compositionally biased region" description="Acidic residues" evidence="4">
    <location>
        <begin position="689"/>
        <end position="705"/>
    </location>
</feature>
<dbReference type="Proteomes" id="UP001201980">
    <property type="component" value="Unassembled WGS sequence"/>
</dbReference>
<dbReference type="Pfam" id="PF00005">
    <property type="entry name" value="ABC_tran"/>
    <property type="match status" value="3"/>
</dbReference>
<dbReference type="InterPro" id="IPR003593">
    <property type="entry name" value="AAA+_ATPase"/>
</dbReference>
<evidence type="ECO:0000256" key="3">
    <source>
        <dbReference type="ARBA" id="ARBA00022840"/>
    </source>
</evidence>
<keyword evidence="2" id="KW-0547">Nucleotide-binding</keyword>
<feature type="region of interest" description="Disordered" evidence="4">
    <location>
        <begin position="397"/>
        <end position="427"/>
    </location>
</feature>
<dbReference type="AlphaFoldDB" id="A0AAD5RJU5"/>
<dbReference type="PANTHER" id="PTHR19211:SF135">
    <property type="entry name" value="ATPASE, PUTATIVE (AFU_ORTHOLOGUE AFUA_1G16440)-RELATED"/>
    <property type="match status" value="1"/>
</dbReference>
<dbReference type="Pfam" id="PF12848">
    <property type="entry name" value="ABC_tran_Xtn"/>
    <property type="match status" value="1"/>
</dbReference>
<evidence type="ECO:0000256" key="2">
    <source>
        <dbReference type="ARBA" id="ARBA00022741"/>
    </source>
</evidence>
<reference evidence="6" key="1">
    <citation type="submission" date="2022-07" db="EMBL/GenBank/DDBJ databases">
        <title>Draft genome sequence of Zalerion maritima ATCC 34329, a (micro)plastics degrading marine fungus.</title>
        <authorList>
            <person name="Paco A."/>
            <person name="Goncalves M.F.M."/>
            <person name="Rocha-Santos T.A.P."/>
            <person name="Alves A."/>
        </authorList>
    </citation>
    <scope>NUCLEOTIDE SEQUENCE</scope>
    <source>
        <strain evidence="6">ATCC 34329</strain>
    </source>
</reference>
<dbReference type="GO" id="GO:0016887">
    <property type="term" value="F:ATP hydrolysis activity"/>
    <property type="evidence" value="ECO:0007669"/>
    <property type="project" value="InterPro"/>
</dbReference>
<accession>A0AAD5RJU5</accession>
<dbReference type="InterPro" id="IPR027417">
    <property type="entry name" value="P-loop_NTPase"/>
</dbReference>
<feature type="domain" description="ABC transporter" evidence="5">
    <location>
        <begin position="489"/>
        <end position="721"/>
    </location>
</feature>
<dbReference type="Gene3D" id="3.40.50.300">
    <property type="entry name" value="P-loop containing nucleotide triphosphate hydrolases"/>
    <property type="match status" value="2"/>
</dbReference>
<keyword evidence="7" id="KW-1185">Reference proteome</keyword>
<evidence type="ECO:0000256" key="4">
    <source>
        <dbReference type="SAM" id="MobiDB-lite"/>
    </source>
</evidence>
<feature type="region of interest" description="Disordered" evidence="4">
    <location>
        <begin position="688"/>
        <end position="707"/>
    </location>
</feature>
<keyword evidence="1" id="KW-0677">Repeat</keyword>
<protein>
    <submittedName>
        <fullName evidence="6">ABC transporter</fullName>
    </submittedName>
</protein>
<proteinExistence type="predicted"/>
<name>A0AAD5RJU5_9PEZI</name>
<evidence type="ECO:0000313" key="7">
    <source>
        <dbReference type="Proteomes" id="UP001201980"/>
    </source>
</evidence>
<evidence type="ECO:0000313" key="6">
    <source>
        <dbReference type="EMBL" id="KAJ2895824.1"/>
    </source>
</evidence>
<dbReference type="InterPro" id="IPR032781">
    <property type="entry name" value="ABC_tran_Xtn"/>
</dbReference>
<sequence>MTSMADESVATIQVAARQTRFNIQKPDYRELDVQDLDIRILSGEKVAKGSKGKAKAANGEGNRAELLAGANLKLQGGQRYALLGRNGCGKSTLLKAIAYKLIPDIPEETRITALQQTDAKEVSSSGTQNLSADGVDRTVLEEVIERATAKDAAEHEITELSSGASDTDTFGTVRAYRRVVHERRQKKLFLLDKQARLRSGARGLQARKDLRAFEKEVAESQKWVDQGNEEITSVAVQEETEEAMNMLADLQIQVEPTRIAEIESQAKKTLTGLGFSESDMKRKVSTLSGGWTMRTALAAALLEETDILILDEPTNYLDLLGIMWLQNHLQCLDEQDSPPTLLLVSHDRAFITKATTDLILVKEKNLTYFHGSLQSYEEGQAEKRIYMMRMREAQDKQKAHIQDTITRSRQQGKATGDDNKLRQAKTRQKKLDERWGLQVSAKGGRFKLNRDLAGYHLTMRADIEVDSGERPVSFVLPEPPDLRFPGALINLEKAAFKYPMNNGDKTGPTLEAISLTVHEGDRIGILGLNGAGKSTLIRLLVGQTRPTSGTVTLHPRVRLGYYSQGAVESLQSLTSTEGDRDLTPLALLSRDIGSELDEGEVRGLLGSLGLPGRLASDIPIRKLSGGQLVRCALARILWKRPQVLVLDEVTTHLDYETVGAMRGALRDWPGAVALVSHDRWFVRGVVEGERDEGEEDEEEDEEDDGQGVGRRRVVYRLFKGGLTPLQNGVDEFEGLMERKVKRMAAV</sequence>
<dbReference type="InterPro" id="IPR003439">
    <property type="entry name" value="ABC_transporter-like_ATP-bd"/>
</dbReference>
<feature type="compositionally biased region" description="Polar residues" evidence="4">
    <location>
        <begin position="403"/>
        <end position="413"/>
    </location>
</feature>
<dbReference type="PANTHER" id="PTHR19211">
    <property type="entry name" value="ATP-BINDING TRANSPORT PROTEIN-RELATED"/>
    <property type="match status" value="1"/>
</dbReference>
<dbReference type="GO" id="GO:0005524">
    <property type="term" value="F:ATP binding"/>
    <property type="evidence" value="ECO:0007669"/>
    <property type="project" value="UniProtKB-KW"/>
</dbReference>
<gene>
    <name evidence="6" type="ORF">MKZ38_006146</name>
</gene>